<reference evidence="7" key="1">
    <citation type="submission" date="2025-08" db="UniProtKB">
        <authorList>
            <consortium name="RefSeq"/>
        </authorList>
    </citation>
    <scope>IDENTIFICATION</scope>
</reference>
<proteinExistence type="inferred from homology"/>
<evidence type="ECO:0000313" key="7">
    <source>
        <dbReference type="RefSeq" id="XP_021818669.1"/>
    </source>
</evidence>
<dbReference type="AlphaFoldDB" id="A0A6P5SR92"/>
<evidence type="ECO:0000256" key="4">
    <source>
        <dbReference type="RuleBase" id="RU003718"/>
    </source>
</evidence>
<accession>A0A6P5SR92</accession>
<protein>
    <recommendedName>
        <fullName evidence="5">Glycosyltransferase</fullName>
        <ecNumber evidence="5">2.4.1.-</ecNumber>
    </recommendedName>
</protein>
<dbReference type="Gene3D" id="3.40.50.2000">
    <property type="entry name" value="Glycogen Phosphorylase B"/>
    <property type="match status" value="2"/>
</dbReference>
<dbReference type="InterPro" id="IPR002213">
    <property type="entry name" value="UDP_glucos_trans"/>
</dbReference>
<evidence type="ECO:0000256" key="3">
    <source>
        <dbReference type="ARBA" id="ARBA00022679"/>
    </source>
</evidence>
<organism evidence="6 7">
    <name type="scientific">Prunus avium</name>
    <name type="common">Cherry</name>
    <name type="synonym">Cerasus avium</name>
    <dbReference type="NCBI Taxonomy" id="42229"/>
    <lineage>
        <taxon>Eukaryota</taxon>
        <taxon>Viridiplantae</taxon>
        <taxon>Streptophyta</taxon>
        <taxon>Embryophyta</taxon>
        <taxon>Tracheophyta</taxon>
        <taxon>Spermatophyta</taxon>
        <taxon>Magnoliopsida</taxon>
        <taxon>eudicotyledons</taxon>
        <taxon>Gunneridae</taxon>
        <taxon>Pentapetalae</taxon>
        <taxon>rosids</taxon>
        <taxon>fabids</taxon>
        <taxon>Rosales</taxon>
        <taxon>Rosaceae</taxon>
        <taxon>Amygdaloideae</taxon>
        <taxon>Amygdaleae</taxon>
        <taxon>Prunus</taxon>
    </lineage>
</organism>
<dbReference type="RefSeq" id="XP_021818669.1">
    <property type="nucleotide sequence ID" value="XM_021962977.1"/>
</dbReference>
<dbReference type="GO" id="GO:0008194">
    <property type="term" value="F:UDP-glycosyltransferase activity"/>
    <property type="evidence" value="ECO:0007669"/>
    <property type="project" value="InterPro"/>
</dbReference>
<name>A0A6P5SR92_PRUAV</name>
<keyword evidence="3 4" id="KW-0808">Transferase</keyword>
<dbReference type="PROSITE" id="PS00375">
    <property type="entry name" value="UDPGT"/>
    <property type="match status" value="1"/>
</dbReference>
<dbReference type="KEGG" id="pavi:110760671"/>
<sequence>MWPSSPLKNSTNLTQIKATMELDTQQKLNQPHVAIVPTPGLGHLIPLVELAKRLVVQHNFTVTFIIPNDGSSMTPQKKVLQALNPKSISSTFLPPVDFGDLPEDAQIEARIALTMTRSLSALRDSLKVLAESTRLVALVVDVFGADAFDVANECHVAPYVFWSTNAMALSFGLYLPRLDETTSCAFRDMPKPVQFPGCVPLHGRDFLDPVHDRSNQGYKSTLQICNKLKLASGIMVNSFTDLEPEIFKALKEAQGSQGFPPVFPVGPVIKLGSALVSDGDHECLGWLDRQPRGSVLFVAFGSGGTHSLEQMKELALGLEMSGQRFLWVVRSPNETAKNGTYFTSSSTARQKDPLGFLPDGFLERTKEVGLVVPSWAPQVHVLSHASTGGFLTHCGWNSTLESIVNGVPLIAWPLYAEQHINAVLLADDIKIAWRVEMNDKGIVEGQDIARYARGLIEGDEGRLLRNKMKELKEAAKVALSQGGSSTESLAEVAELWKGHN</sequence>
<keyword evidence="2 4" id="KW-0328">Glycosyltransferase</keyword>
<dbReference type="CDD" id="cd03784">
    <property type="entry name" value="GT1_Gtf-like"/>
    <property type="match status" value="1"/>
</dbReference>
<dbReference type="PANTHER" id="PTHR48046">
    <property type="entry name" value="UDP-GLYCOSYLTRANSFERASE 72E1"/>
    <property type="match status" value="1"/>
</dbReference>
<dbReference type="Pfam" id="PF00201">
    <property type="entry name" value="UDPGT"/>
    <property type="match status" value="1"/>
</dbReference>
<dbReference type="PANTHER" id="PTHR48046:SF6">
    <property type="entry name" value="GLYCOSYLTRANSFERASE"/>
    <property type="match status" value="1"/>
</dbReference>
<dbReference type="SUPFAM" id="SSF53756">
    <property type="entry name" value="UDP-Glycosyltransferase/glycogen phosphorylase"/>
    <property type="match status" value="1"/>
</dbReference>
<gene>
    <name evidence="7" type="primary">LOC110760671</name>
</gene>
<comment type="similarity">
    <text evidence="1 4">Belongs to the UDP-glycosyltransferase family.</text>
</comment>
<dbReference type="GeneID" id="110760671"/>
<dbReference type="EC" id="2.4.1.-" evidence="5"/>
<dbReference type="FunFam" id="3.40.50.2000:FF:000051">
    <property type="entry name" value="Glycosyltransferase"/>
    <property type="match status" value="1"/>
</dbReference>
<evidence type="ECO:0000256" key="5">
    <source>
        <dbReference type="RuleBase" id="RU362057"/>
    </source>
</evidence>
<evidence type="ECO:0000256" key="1">
    <source>
        <dbReference type="ARBA" id="ARBA00009995"/>
    </source>
</evidence>
<evidence type="ECO:0000256" key="2">
    <source>
        <dbReference type="ARBA" id="ARBA00022676"/>
    </source>
</evidence>
<evidence type="ECO:0000313" key="6">
    <source>
        <dbReference type="Proteomes" id="UP000515124"/>
    </source>
</evidence>
<dbReference type="InterPro" id="IPR035595">
    <property type="entry name" value="UDP_glycos_trans_CS"/>
</dbReference>
<dbReference type="Proteomes" id="UP000515124">
    <property type="component" value="Unplaced"/>
</dbReference>
<dbReference type="FunFam" id="3.40.50.2000:FF:000054">
    <property type="entry name" value="Glycosyltransferase"/>
    <property type="match status" value="1"/>
</dbReference>
<keyword evidence="6" id="KW-1185">Reference proteome</keyword>